<dbReference type="GeneID" id="17323796"/>
<feature type="region of interest" description="Disordered" evidence="1">
    <location>
        <begin position="96"/>
        <end position="151"/>
    </location>
</feature>
<proteinExistence type="predicted"/>
<dbReference type="Gramene" id="CDF36260">
    <property type="protein sequence ID" value="CDF36260"/>
    <property type="gene ID" value="CHC_T00004625001"/>
</dbReference>
<dbReference type="AlphaFoldDB" id="R7QFR0"/>
<reference evidence="3" key="1">
    <citation type="journal article" date="2013" name="Proc. Natl. Acad. Sci. U.S.A.">
        <title>Genome structure and metabolic features in the red seaweed Chondrus crispus shed light on evolution of the Archaeplastida.</title>
        <authorList>
            <person name="Collen J."/>
            <person name="Porcel B."/>
            <person name="Carre W."/>
            <person name="Ball S.G."/>
            <person name="Chaparro C."/>
            <person name="Tonon T."/>
            <person name="Barbeyron T."/>
            <person name="Michel G."/>
            <person name="Noel B."/>
            <person name="Valentin K."/>
            <person name="Elias M."/>
            <person name="Artiguenave F."/>
            <person name="Arun A."/>
            <person name="Aury J.M."/>
            <person name="Barbosa-Neto J.F."/>
            <person name="Bothwell J.H."/>
            <person name="Bouget F.Y."/>
            <person name="Brillet L."/>
            <person name="Cabello-Hurtado F."/>
            <person name="Capella-Gutierrez S."/>
            <person name="Charrier B."/>
            <person name="Cladiere L."/>
            <person name="Cock J.M."/>
            <person name="Coelho S.M."/>
            <person name="Colleoni C."/>
            <person name="Czjzek M."/>
            <person name="Da Silva C."/>
            <person name="Delage L."/>
            <person name="Denoeud F."/>
            <person name="Deschamps P."/>
            <person name="Dittami S.M."/>
            <person name="Gabaldon T."/>
            <person name="Gachon C.M."/>
            <person name="Groisillier A."/>
            <person name="Herve C."/>
            <person name="Jabbari K."/>
            <person name="Katinka M."/>
            <person name="Kloareg B."/>
            <person name="Kowalczyk N."/>
            <person name="Labadie K."/>
            <person name="Leblanc C."/>
            <person name="Lopez P.J."/>
            <person name="McLachlan D.H."/>
            <person name="Meslet-Cladiere L."/>
            <person name="Moustafa A."/>
            <person name="Nehr Z."/>
            <person name="Nyvall Collen P."/>
            <person name="Panaud O."/>
            <person name="Partensky F."/>
            <person name="Poulain J."/>
            <person name="Rensing S.A."/>
            <person name="Rousvoal S."/>
            <person name="Samson G."/>
            <person name="Symeonidi A."/>
            <person name="Weissenbach J."/>
            <person name="Zambounis A."/>
            <person name="Wincker P."/>
            <person name="Boyen C."/>
        </authorList>
    </citation>
    <scope>NUCLEOTIDE SEQUENCE [LARGE SCALE GENOMIC DNA]</scope>
    <source>
        <strain evidence="3">cv. Stackhouse</strain>
    </source>
</reference>
<dbReference type="KEGG" id="ccp:CHC_T00004625001"/>
<sequence length="176" mass="19047">MPCPVPTTWNAIQHNIDLPPWARVCTLPPIITNNAVKDGDGSSSHNPRTVCTAEPRRAVGHPQTTTVLTTLSLSTSHARPAYKLASTALYSPSRLPTASTLPTSPHQNYPSHSERSNPVHLYTRLQPRPRLSPTRPSLSNPPSFTPSAHAPILSASRGNQYSCGHKVPPCPARSCR</sequence>
<accession>R7QFR0</accession>
<dbReference type="RefSeq" id="XP_005716079.1">
    <property type="nucleotide sequence ID" value="XM_005716022.1"/>
</dbReference>
<keyword evidence="3" id="KW-1185">Reference proteome</keyword>
<feature type="compositionally biased region" description="Polar residues" evidence="1">
    <location>
        <begin position="96"/>
        <end position="111"/>
    </location>
</feature>
<organism evidence="2 3">
    <name type="scientific">Chondrus crispus</name>
    <name type="common">Carrageen Irish moss</name>
    <name type="synonym">Polymorpha crispa</name>
    <dbReference type="NCBI Taxonomy" id="2769"/>
    <lineage>
        <taxon>Eukaryota</taxon>
        <taxon>Rhodophyta</taxon>
        <taxon>Florideophyceae</taxon>
        <taxon>Rhodymeniophycidae</taxon>
        <taxon>Gigartinales</taxon>
        <taxon>Gigartinaceae</taxon>
        <taxon>Chondrus</taxon>
    </lineage>
</organism>
<evidence type="ECO:0000313" key="3">
    <source>
        <dbReference type="Proteomes" id="UP000012073"/>
    </source>
</evidence>
<gene>
    <name evidence="2" type="ORF">CHC_T00004625001</name>
</gene>
<evidence type="ECO:0000256" key="1">
    <source>
        <dbReference type="SAM" id="MobiDB-lite"/>
    </source>
</evidence>
<feature type="compositionally biased region" description="Low complexity" evidence="1">
    <location>
        <begin position="124"/>
        <end position="142"/>
    </location>
</feature>
<name>R7QFR0_CHOCR</name>
<protein>
    <submittedName>
        <fullName evidence="2">Uncharacterized protein</fullName>
    </submittedName>
</protein>
<dbReference type="EMBL" id="HG001769">
    <property type="protein sequence ID" value="CDF36260.1"/>
    <property type="molecule type" value="Genomic_DNA"/>
</dbReference>
<dbReference type="Proteomes" id="UP000012073">
    <property type="component" value="Unassembled WGS sequence"/>
</dbReference>
<evidence type="ECO:0000313" key="2">
    <source>
        <dbReference type="EMBL" id="CDF36260.1"/>
    </source>
</evidence>